<dbReference type="InterPro" id="IPR013766">
    <property type="entry name" value="Thioredoxin_domain"/>
</dbReference>
<evidence type="ECO:0000256" key="1">
    <source>
        <dbReference type="ARBA" id="ARBA00023157"/>
    </source>
</evidence>
<feature type="domain" description="Thioredoxin" evidence="2">
    <location>
        <begin position="1"/>
        <end position="123"/>
    </location>
</feature>
<dbReference type="EMBL" id="CAJGYO010000004">
    <property type="protein sequence ID" value="CAD6226448.1"/>
    <property type="molecule type" value="Genomic_DNA"/>
</dbReference>
<dbReference type="PROSITE" id="PS51352">
    <property type="entry name" value="THIOREDOXIN_2"/>
    <property type="match status" value="1"/>
</dbReference>
<evidence type="ECO:0000259" key="2">
    <source>
        <dbReference type="PROSITE" id="PS51352"/>
    </source>
</evidence>
<accession>A0A811NT93</accession>
<protein>
    <recommendedName>
        <fullName evidence="2">Thioredoxin domain-containing protein</fullName>
    </recommendedName>
</protein>
<gene>
    <name evidence="3" type="ORF">NCGR_LOCUS18264</name>
</gene>
<dbReference type="InterPro" id="IPR036249">
    <property type="entry name" value="Thioredoxin-like_sf"/>
</dbReference>
<reference evidence="3" key="1">
    <citation type="submission" date="2020-10" db="EMBL/GenBank/DDBJ databases">
        <authorList>
            <person name="Han B."/>
            <person name="Lu T."/>
            <person name="Zhao Q."/>
            <person name="Huang X."/>
            <person name="Zhao Y."/>
        </authorList>
    </citation>
    <scope>NUCLEOTIDE SEQUENCE</scope>
</reference>
<dbReference type="Pfam" id="PF00085">
    <property type="entry name" value="Thioredoxin"/>
    <property type="match status" value="1"/>
</dbReference>
<dbReference type="AlphaFoldDB" id="A0A811NT93"/>
<evidence type="ECO:0000313" key="4">
    <source>
        <dbReference type="Proteomes" id="UP000604825"/>
    </source>
</evidence>
<dbReference type="Gene3D" id="3.40.30.10">
    <property type="entry name" value="Glutaredoxin"/>
    <property type="match status" value="1"/>
</dbReference>
<comment type="caution">
    <text evidence="3">The sequence shown here is derived from an EMBL/GenBank/DDBJ whole genome shotgun (WGS) entry which is preliminary data.</text>
</comment>
<dbReference type="PANTHER" id="PTHR46115">
    <property type="entry name" value="THIOREDOXIN-LIKE PROTEIN 1"/>
    <property type="match status" value="1"/>
</dbReference>
<name>A0A811NT93_9POAL</name>
<dbReference type="OrthoDB" id="10263751at2759"/>
<proteinExistence type="predicted"/>
<dbReference type="SUPFAM" id="SSF52833">
    <property type="entry name" value="Thioredoxin-like"/>
    <property type="match status" value="1"/>
</dbReference>
<dbReference type="CDD" id="cd02947">
    <property type="entry name" value="TRX_family"/>
    <property type="match status" value="1"/>
</dbReference>
<keyword evidence="1" id="KW-1015">Disulfide bond</keyword>
<sequence length="126" mass="13529">MAGAAEGTVIACHTKEEFDAQLAKGNEAGKLVVIDFMSLTCGPCQAIAPVFEECAKEYPTKGAFLKVDILELEEVAKSYNIQAAPTFVFIRDDLTLESFVGAYPDKLRNTIKEFIDNTSAASASSA</sequence>
<organism evidence="3 4">
    <name type="scientific">Miscanthus lutarioriparius</name>
    <dbReference type="NCBI Taxonomy" id="422564"/>
    <lineage>
        <taxon>Eukaryota</taxon>
        <taxon>Viridiplantae</taxon>
        <taxon>Streptophyta</taxon>
        <taxon>Embryophyta</taxon>
        <taxon>Tracheophyta</taxon>
        <taxon>Spermatophyta</taxon>
        <taxon>Magnoliopsida</taxon>
        <taxon>Liliopsida</taxon>
        <taxon>Poales</taxon>
        <taxon>Poaceae</taxon>
        <taxon>PACMAD clade</taxon>
        <taxon>Panicoideae</taxon>
        <taxon>Andropogonodae</taxon>
        <taxon>Andropogoneae</taxon>
        <taxon>Saccharinae</taxon>
        <taxon>Miscanthus</taxon>
    </lineage>
</organism>
<dbReference type="Proteomes" id="UP000604825">
    <property type="component" value="Unassembled WGS sequence"/>
</dbReference>
<evidence type="ECO:0000313" key="3">
    <source>
        <dbReference type="EMBL" id="CAD6226448.1"/>
    </source>
</evidence>
<keyword evidence="4" id="KW-1185">Reference proteome</keyword>